<reference evidence="2 3" key="1">
    <citation type="submission" date="2016-10" db="EMBL/GenBank/DDBJ databases">
        <authorList>
            <person name="de Groot N.N."/>
        </authorList>
    </citation>
    <scope>NUCLEOTIDE SEQUENCE [LARGE SCALE GENOMIC DNA]</scope>
    <source>
        <strain evidence="2 3">DSM 23413</strain>
    </source>
</reference>
<accession>A0A1H5WJ89</accession>
<proteinExistence type="predicted"/>
<name>A0A1H5WJ89_9RHOB</name>
<gene>
    <name evidence="2" type="ORF">SAMN05421751_10855</name>
</gene>
<keyword evidence="3" id="KW-1185">Reference proteome</keyword>
<protein>
    <submittedName>
        <fullName evidence="2">Uncharacterized protein</fullName>
    </submittedName>
</protein>
<feature type="compositionally biased region" description="Basic residues" evidence="1">
    <location>
        <begin position="45"/>
        <end position="54"/>
    </location>
</feature>
<dbReference type="EMBL" id="FNVD01000008">
    <property type="protein sequence ID" value="SEF99358.1"/>
    <property type="molecule type" value="Genomic_DNA"/>
</dbReference>
<feature type="compositionally biased region" description="Polar residues" evidence="1">
    <location>
        <begin position="170"/>
        <end position="179"/>
    </location>
</feature>
<sequence>MDGGQDPARRGRARGLSGGGPHAAVTGPGTSPRPPPGGLSERRGFRLCRKRRHLGSCARNSSPGAPLSSVPNLRITPRSRPCGHALDGIEAATHWSRIEPLLPQAAKEKGRPGYPALTLMLAAASGNRPRSPGTSPKTRASWQVRLIAPPSRSLRVEPWRHPAQPGASAHSKTTANARAQSELPKTAPFAEASRGYFRQAEEARES</sequence>
<evidence type="ECO:0000256" key="1">
    <source>
        <dbReference type="SAM" id="MobiDB-lite"/>
    </source>
</evidence>
<evidence type="ECO:0000313" key="2">
    <source>
        <dbReference type="EMBL" id="SEF99358.1"/>
    </source>
</evidence>
<evidence type="ECO:0000313" key="3">
    <source>
        <dbReference type="Proteomes" id="UP000236742"/>
    </source>
</evidence>
<dbReference type="Proteomes" id="UP000236742">
    <property type="component" value="Unassembled WGS sequence"/>
</dbReference>
<feature type="region of interest" description="Disordered" evidence="1">
    <location>
        <begin position="151"/>
        <end position="206"/>
    </location>
</feature>
<dbReference type="AlphaFoldDB" id="A0A1H5WJ89"/>
<organism evidence="2 3">
    <name type="scientific">Jhaorihella thermophila</name>
    <dbReference type="NCBI Taxonomy" id="488547"/>
    <lineage>
        <taxon>Bacteria</taxon>
        <taxon>Pseudomonadati</taxon>
        <taxon>Pseudomonadota</taxon>
        <taxon>Alphaproteobacteria</taxon>
        <taxon>Rhodobacterales</taxon>
        <taxon>Paracoccaceae</taxon>
        <taxon>Jhaorihella</taxon>
    </lineage>
</organism>
<feature type="region of interest" description="Disordered" evidence="1">
    <location>
        <begin position="1"/>
        <end position="85"/>
    </location>
</feature>